<dbReference type="Pfam" id="PF03717">
    <property type="entry name" value="PBP_dimer"/>
    <property type="match status" value="1"/>
</dbReference>
<feature type="domain" description="Penicillin-binding protein transpeptidase" evidence="5">
    <location>
        <begin position="214"/>
        <end position="508"/>
    </location>
</feature>
<proteinExistence type="predicted"/>
<gene>
    <name evidence="7" type="ORF">NHE_0332</name>
</gene>
<keyword evidence="3 4" id="KW-0472">Membrane</keyword>
<keyword evidence="4" id="KW-1133">Transmembrane helix</keyword>
<evidence type="ECO:0000259" key="5">
    <source>
        <dbReference type="Pfam" id="PF00905"/>
    </source>
</evidence>
<dbReference type="Gene3D" id="3.90.1310.10">
    <property type="entry name" value="Penicillin-binding protein 2a (Domain 2)"/>
    <property type="match status" value="1"/>
</dbReference>
<dbReference type="Pfam" id="PF00905">
    <property type="entry name" value="Transpeptidase"/>
    <property type="match status" value="1"/>
</dbReference>
<keyword evidence="2" id="KW-0378">Hydrolase</keyword>
<dbReference type="HOGENOM" id="CLU_009289_6_2_5"/>
<dbReference type="Gene3D" id="3.30.450.330">
    <property type="match status" value="1"/>
</dbReference>
<dbReference type="KEGG" id="nhm:NHE_0332"/>
<dbReference type="Proteomes" id="UP000023755">
    <property type="component" value="Chromosome"/>
</dbReference>
<dbReference type="GO" id="GO:0004180">
    <property type="term" value="F:carboxypeptidase activity"/>
    <property type="evidence" value="ECO:0007669"/>
    <property type="project" value="UniProtKB-KW"/>
</dbReference>
<feature type="domain" description="Penicillin-binding protein dimerisation" evidence="6">
    <location>
        <begin position="54"/>
        <end position="160"/>
    </location>
</feature>
<keyword evidence="2" id="KW-0121">Carboxypeptidase</keyword>
<evidence type="ECO:0000259" key="6">
    <source>
        <dbReference type="Pfam" id="PF03717"/>
    </source>
</evidence>
<dbReference type="PANTHER" id="PTHR30627:SF1">
    <property type="entry name" value="PEPTIDOGLYCAN D,D-TRANSPEPTIDASE FTSI"/>
    <property type="match status" value="1"/>
</dbReference>
<dbReference type="GO" id="GO:0005886">
    <property type="term" value="C:plasma membrane"/>
    <property type="evidence" value="ECO:0007669"/>
    <property type="project" value="TreeGrafter"/>
</dbReference>
<dbReference type="GO" id="GO:0071555">
    <property type="term" value="P:cell wall organization"/>
    <property type="evidence" value="ECO:0007669"/>
    <property type="project" value="TreeGrafter"/>
</dbReference>
<keyword evidence="4" id="KW-0812">Transmembrane</keyword>
<dbReference type="InterPro" id="IPR050515">
    <property type="entry name" value="Beta-lactam/transpept"/>
</dbReference>
<dbReference type="SUPFAM" id="SSF56601">
    <property type="entry name" value="beta-lactamase/transpeptidase-like"/>
    <property type="match status" value="1"/>
</dbReference>
<sequence length="528" mass="59399">MKWKKIAKRKLLLVKLIMGTYFLIVCGTLFSRCIIKLEVNKANFSNKVEYPPVLYDRNGEIIAFNLPTVSVYTFVKKLRGDHSEISTKLAEALLNTSRQELMKKFASTEGFVWLKRYLTPNELHRILLLGMPGLYFREEHKRVYISRNLFAHVLGYVDNDNLGIAGFEYYLHSKKNPQTYKDGVHLSLDSRVQAVLRSAMQEAIERFDAIGAAGIVMDANTGEVIALVSLPDFDPNHVQLSREEERFNRVSLGRYEFGSIMKIFTVACAMENGVISGEDTYDVVTPLKISGYTIKDLYKARKSIYNVAEILKYSSNVGMAQIAMKMGSEVQYNCFQELGFFDDIKFEIPEKSIPSRPKESRLTSVTLSYGYGFTPTLLHVMKATAILINDTGCLPTITLLKGNKENNTCIPVIREEVRKEMRKFMRGVVLDGSGRRADAVGYQVGGKTGSSEKNINGIYLKDKNLASFVAVFPMENPRYVIGISVDEPKSSRAVTGGVVSAPIAKKVIMYMAPLMNIKPVNDIKRLRS</sequence>
<evidence type="ECO:0000256" key="1">
    <source>
        <dbReference type="ARBA" id="ARBA00004370"/>
    </source>
</evidence>
<dbReference type="InterPro" id="IPR036138">
    <property type="entry name" value="PBP_dimer_sf"/>
</dbReference>
<dbReference type="SUPFAM" id="SSF56519">
    <property type="entry name" value="Penicillin binding protein dimerisation domain"/>
    <property type="match status" value="1"/>
</dbReference>
<dbReference type="AlphaFoldDB" id="X5HJL4"/>
<dbReference type="InterPro" id="IPR005311">
    <property type="entry name" value="PBP_dimer"/>
</dbReference>
<evidence type="ECO:0000256" key="2">
    <source>
        <dbReference type="ARBA" id="ARBA00022645"/>
    </source>
</evidence>
<dbReference type="STRING" id="1286528.NHE_0332"/>
<evidence type="ECO:0000313" key="8">
    <source>
        <dbReference type="Proteomes" id="UP000023755"/>
    </source>
</evidence>
<feature type="transmembrane region" description="Helical" evidence="4">
    <location>
        <begin position="12"/>
        <end position="30"/>
    </location>
</feature>
<evidence type="ECO:0000313" key="7">
    <source>
        <dbReference type="EMBL" id="AHX11284.1"/>
    </source>
</evidence>
<name>X5HJL4_9RICK</name>
<dbReference type="RefSeq" id="WP_038559207.1">
    <property type="nucleotide sequence ID" value="NZ_CP007481.1"/>
</dbReference>
<keyword evidence="8" id="KW-1185">Reference proteome</keyword>
<dbReference type="OrthoDB" id="9789078at2"/>
<evidence type="ECO:0000256" key="3">
    <source>
        <dbReference type="ARBA" id="ARBA00023136"/>
    </source>
</evidence>
<dbReference type="InterPro" id="IPR012338">
    <property type="entry name" value="Beta-lactam/transpept-like"/>
</dbReference>
<organism evidence="7 8">
    <name type="scientific">Neorickettsia helminthoeca str. Oregon</name>
    <dbReference type="NCBI Taxonomy" id="1286528"/>
    <lineage>
        <taxon>Bacteria</taxon>
        <taxon>Pseudomonadati</taxon>
        <taxon>Pseudomonadota</taxon>
        <taxon>Alphaproteobacteria</taxon>
        <taxon>Rickettsiales</taxon>
        <taxon>Anaplasmataceae</taxon>
        <taxon>Neorickettsia</taxon>
    </lineage>
</organism>
<protein>
    <submittedName>
        <fullName evidence="7">Penicillin binding transpeptidase domain protein</fullName>
    </submittedName>
</protein>
<accession>X5HJL4</accession>
<dbReference type="Gene3D" id="3.40.710.10">
    <property type="entry name" value="DD-peptidase/beta-lactamase superfamily"/>
    <property type="match status" value="1"/>
</dbReference>
<reference evidence="7 8" key="1">
    <citation type="submission" date="2014-03" db="EMBL/GenBank/DDBJ databases">
        <title>Sequencing and Comparison of Genomes and Transcriptome Profiles of Human Ehrlichiosis Agents.</title>
        <authorList>
            <person name="Lin M."/>
            <person name="Daugherty S.C."/>
            <person name="Nagaraj S."/>
            <person name="Cheng Z."/>
            <person name="Xiong Q."/>
            <person name="Lin F.-Y."/>
            <person name="Sengamalay N."/>
            <person name="Ott S."/>
            <person name="Godinez A."/>
            <person name="Tallon L.J."/>
            <person name="Sadzewicz L."/>
            <person name="Fraser C.M."/>
            <person name="Dunning Hotopp J.C."/>
            <person name="Rikihisa Y."/>
        </authorList>
    </citation>
    <scope>NUCLEOTIDE SEQUENCE [LARGE SCALE GENOMIC DNA]</scope>
    <source>
        <strain evidence="7 8">Oregon</strain>
    </source>
</reference>
<dbReference type="EMBL" id="CP007481">
    <property type="protein sequence ID" value="AHX11284.1"/>
    <property type="molecule type" value="Genomic_DNA"/>
</dbReference>
<dbReference type="GO" id="GO:0008658">
    <property type="term" value="F:penicillin binding"/>
    <property type="evidence" value="ECO:0007669"/>
    <property type="project" value="InterPro"/>
</dbReference>
<dbReference type="InterPro" id="IPR001460">
    <property type="entry name" value="PCN-bd_Tpept"/>
</dbReference>
<comment type="subcellular location">
    <subcellularLocation>
        <location evidence="1">Membrane</location>
    </subcellularLocation>
</comment>
<evidence type="ECO:0000256" key="4">
    <source>
        <dbReference type="SAM" id="Phobius"/>
    </source>
</evidence>
<dbReference type="PANTHER" id="PTHR30627">
    <property type="entry name" value="PEPTIDOGLYCAN D,D-TRANSPEPTIDASE"/>
    <property type="match status" value="1"/>
</dbReference>
<keyword evidence="2" id="KW-0645">Protease</keyword>